<gene>
    <name evidence="4" type="ORF">MW290_07265</name>
</gene>
<dbReference type="CDD" id="cd19438">
    <property type="entry name" value="lipocalin_Blc-like"/>
    <property type="match status" value="1"/>
</dbReference>
<feature type="domain" description="Lipocalin/cytosolic fatty-acid binding" evidence="3">
    <location>
        <begin position="52"/>
        <end position="193"/>
    </location>
</feature>
<dbReference type="Pfam" id="PF08212">
    <property type="entry name" value="Lipocalin_2"/>
    <property type="match status" value="1"/>
</dbReference>
<evidence type="ECO:0000313" key="5">
    <source>
        <dbReference type="Proteomes" id="UP001056201"/>
    </source>
</evidence>
<sequence length="196" mass="22544">MKIPKTLLTPTRRPALRKRHLAAAGLVLGAAVLLTACQSTPTRPPLAVAERLDIDRYMGDWYVIAVIPTWPERDAYDALERYERRPDGKIATTFTFRHGGHDEPLKTMNPVGTVLPNTGNAIWTMQFLWPFEADYRIMHIDPDYKEVVVGREKRDYVWIMSRTPTMPAADLERLTRFVEAQGYDVSKLRKVPQRPR</sequence>
<dbReference type="InterPro" id="IPR002446">
    <property type="entry name" value="Lipocalin_bac"/>
</dbReference>
<reference evidence="4" key="1">
    <citation type="submission" date="2022-05" db="EMBL/GenBank/DDBJ databases">
        <title>An RpoN-dependent PEP-CTERM gene is involved in floc formation of an Aquincola tertiaricarbonis strain.</title>
        <authorList>
            <person name="Qiu D."/>
            <person name="Xia M."/>
        </authorList>
    </citation>
    <scope>NUCLEOTIDE SEQUENCE</scope>
    <source>
        <strain evidence="4">RN12</strain>
    </source>
</reference>
<dbReference type="Gene3D" id="2.40.128.20">
    <property type="match status" value="1"/>
</dbReference>
<dbReference type="PROSITE" id="PS00213">
    <property type="entry name" value="LIPOCALIN"/>
    <property type="match status" value="1"/>
</dbReference>
<dbReference type="InterPro" id="IPR047202">
    <property type="entry name" value="Lipocalin_Blc-like_dom"/>
</dbReference>
<dbReference type="PANTHER" id="PTHR10612:SF34">
    <property type="entry name" value="APOLIPOPROTEIN D"/>
    <property type="match status" value="1"/>
</dbReference>
<dbReference type="RefSeq" id="WP_250194012.1">
    <property type="nucleotide sequence ID" value="NZ_CP097635.1"/>
</dbReference>
<protein>
    <recommendedName>
        <fullName evidence="2">Outer membrane lipoprotein Blc</fullName>
    </recommendedName>
</protein>
<comment type="subcellular location">
    <subcellularLocation>
        <location evidence="2">Cell outer membrane</location>
    </subcellularLocation>
</comment>
<evidence type="ECO:0000256" key="2">
    <source>
        <dbReference type="PIRNR" id="PIRNR036893"/>
    </source>
</evidence>
<dbReference type="InterPro" id="IPR022271">
    <property type="entry name" value="Lipocalin_ApoD"/>
</dbReference>
<accession>A0ABY4S1G7</accession>
<dbReference type="InterPro" id="IPR012674">
    <property type="entry name" value="Calycin"/>
</dbReference>
<evidence type="ECO:0000256" key="1">
    <source>
        <dbReference type="ARBA" id="ARBA00006889"/>
    </source>
</evidence>
<evidence type="ECO:0000313" key="4">
    <source>
        <dbReference type="EMBL" id="URI05747.1"/>
    </source>
</evidence>
<keyword evidence="5" id="KW-1185">Reference proteome</keyword>
<name>A0ABY4S1G7_AQUTE</name>
<organism evidence="4 5">
    <name type="scientific">Aquincola tertiaricarbonis</name>
    <dbReference type="NCBI Taxonomy" id="391953"/>
    <lineage>
        <taxon>Bacteria</taxon>
        <taxon>Pseudomonadati</taxon>
        <taxon>Pseudomonadota</taxon>
        <taxon>Betaproteobacteria</taxon>
        <taxon>Burkholderiales</taxon>
        <taxon>Sphaerotilaceae</taxon>
        <taxon>Aquincola</taxon>
    </lineage>
</organism>
<comment type="similarity">
    <text evidence="1 2">Belongs to the calycin superfamily. Lipocalin family.</text>
</comment>
<dbReference type="InterPro" id="IPR022272">
    <property type="entry name" value="Lipocalin_CS"/>
</dbReference>
<evidence type="ECO:0000259" key="3">
    <source>
        <dbReference type="Pfam" id="PF08212"/>
    </source>
</evidence>
<keyword evidence="2" id="KW-0998">Cell outer membrane</keyword>
<dbReference type="SUPFAM" id="SSF50814">
    <property type="entry name" value="Lipocalins"/>
    <property type="match status" value="1"/>
</dbReference>
<dbReference type="InterPro" id="IPR000566">
    <property type="entry name" value="Lipocln_cytosolic_FA-bd_dom"/>
</dbReference>
<comment type="subunit">
    <text evidence="2">Homodimer.</text>
</comment>
<keyword evidence="2" id="KW-0472">Membrane</keyword>
<dbReference type="Proteomes" id="UP001056201">
    <property type="component" value="Chromosome 1"/>
</dbReference>
<dbReference type="PIRSF" id="PIRSF036893">
    <property type="entry name" value="Lipocalin_ApoD"/>
    <property type="match status" value="1"/>
</dbReference>
<proteinExistence type="inferred from homology"/>
<keyword evidence="2" id="KW-0449">Lipoprotein</keyword>
<comment type="function">
    <text evidence="2">Involved in the storage or transport of lipids necessary for membrane maintenance under stressful conditions. Displays a binding preference for lysophospholipids.</text>
</comment>
<dbReference type="PRINTS" id="PR01171">
    <property type="entry name" value="BCTLIPOCALIN"/>
</dbReference>
<dbReference type="EMBL" id="CP097635">
    <property type="protein sequence ID" value="URI05747.1"/>
    <property type="molecule type" value="Genomic_DNA"/>
</dbReference>
<dbReference type="PANTHER" id="PTHR10612">
    <property type="entry name" value="APOLIPOPROTEIN D"/>
    <property type="match status" value="1"/>
</dbReference>
<keyword evidence="2" id="KW-0446">Lipid-binding</keyword>